<accession>A0ABV0BGK7</accession>
<sequence>MPHHLIAPAGFPAIPVWLVHAHNWEQVFHDLPETGKNFAQAQGFKPKAGQLCLLPGTTGKLEAVLFGIGEPDLSDPFLIGKLPAVLPENSYRFATAVEKPDLALLAWLLGSYVFDRYTSKPERTAKIVPPQGANIDEVTRIYESVALGRDLINTPTNDLGPDGIELAARKLAEKYGATINVITGDDLLAQNFPMVHAVGRASAVAPRLIDIVWGKQDAPLVTLVGKGVAFDTGGLNIKPGNSMTLMKKDMGGAATAMAAADMIMGSNLPVRLRVIIPAVENSISANAFRPGDILPSRKGISVEIGNTDAEGRLILGDALALADEEKPELIIDFATLTGAARVATGPDLPPFYTDNDTLAADISRIGMAENDPVWRLPFWQPYTPWLDSKIADINHTASQPFAGSITAALFLKRFVEHATDYVHFDIYGWTASDKPARPTGGEVQAARLVHKLLKERFAP</sequence>
<dbReference type="InterPro" id="IPR043472">
    <property type="entry name" value="Macro_dom-like"/>
</dbReference>
<keyword evidence="4" id="KW-0378">Hydrolase</keyword>
<dbReference type="Pfam" id="PF21337">
    <property type="entry name" value="Peptidase_M17_N_1"/>
    <property type="match status" value="1"/>
</dbReference>
<keyword evidence="2 7" id="KW-0031">Aminopeptidase</keyword>
<keyword evidence="8" id="KW-1185">Reference proteome</keyword>
<dbReference type="Pfam" id="PF00883">
    <property type="entry name" value="Peptidase_M17"/>
    <property type="match status" value="1"/>
</dbReference>
<evidence type="ECO:0000256" key="3">
    <source>
        <dbReference type="ARBA" id="ARBA00022670"/>
    </source>
</evidence>
<evidence type="ECO:0000256" key="4">
    <source>
        <dbReference type="ARBA" id="ARBA00022801"/>
    </source>
</evidence>
<evidence type="ECO:0000256" key="1">
    <source>
        <dbReference type="ARBA" id="ARBA00009528"/>
    </source>
</evidence>
<dbReference type="Proteomes" id="UP001418637">
    <property type="component" value="Unassembled WGS sequence"/>
</dbReference>
<reference evidence="7 8" key="1">
    <citation type="submission" date="2024-04" db="EMBL/GenBank/DDBJ databases">
        <title>A novel species isolated from cricket.</title>
        <authorList>
            <person name="Wang H.-C."/>
        </authorList>
    </citation>
    <scope>NUCLEOTIDE SEQUENCE [LARGE SCALE GENOMIC DNA]</scope>
    <source>
        <strain evidence="7 8">WL0021</strain>
    </source>
</reference>
<dbReference type="InterPro" id="IPR048816">
    <property type="entry name" value="Peptidase_M17_N_1"/>
</dbReference>
<dbReference type="SUPFAM" id="SSF53187">
    <property type="entry name" value="Zn-dependent exopeptidases"/>
    <property type="match status" value="1"/>
</dbReference>
<gene>
    <name evidence="7" type="ORF">WJT86_03385</name>
</gene>
<dbReference type="GO" id="GO:0004177">
    <property type="term" value="F:aminopeptidase activity"/>
    <property type="evidence" value="ECO:0007669"/>
    <property type="project" value="UniProtKB-KW"/>
</dbReference>
<evidence type="ECO:0000256" key="2">
    <source>
        <dbReference type="ARBA" id="ARBA00022438"/>
    </source>
</evidence>
<comment type="caution">
    <text evidence="7">The sequence shown here is derived from an EMBL/GenBank/DDBJ whole genome shotgun (WGS) entry which is preliminary data.</text>
</comment>
<evidence type="ECO:0000256" key="5">
    <source>
        <dbReference type="ARBA" id="ARBA00023211"/>
    </source>
</evidence>
<evidence type="ECO:0000313" key="8">
    <source>
        <dbReference type="Proteomes" id="UP001418637"/>
    </source>
</evidence>
<evidence type="ECO:0000313" key="7">
    <source>
        <dbReference type="EMBL" id="MEN3930103.1"/>
    </source>
</evidence>
<dbReference type="CDD" id="cd00433">
    <property type="entry name" value="Peptidase_M17"/>
    <property type="match status" value="1"/>
</dbReference>
<name>A0ABV0BGK7_9HYPH</name>
<dbReference type="InterPro" id="IPR011356">
    <property type="entry name" value="Leucine_aapep/pepB"/>
</dbReference>
<evidence type="ECO:0000259" key="6">
    <source>
        <dbReference type="PROSITE" id="PS00631"/>
    </source>
</evidence>
<dbReference type="EMBL" id="JBBYXI010000001">
    <property type="protein sequence ID" value="MEN3930103.1"/>
    <property type="molecule type" value="Genomic_DNA"/>
</dbReference>
<dbReference type="PRINTS" id="PR00481">
    <property type="entry name" value="LAMNOPPTDASE"/>
</dbReference>
<keyword evidence="3" id="KW-0645">Protease</keyword>
<comment type="similarity">
    <text evidence="1">Belongs to the peptidase M17 family.</text>
</comment>
<feature type="domain" description="Cytosol aminopeptidase" evidence="6">
    <location>
        <begin position="306"/>
        <end position="313"/>
    </location>
</feature>
<dbReference type="InterPro" id="IPR000819">
    <property type="entry name" value="Peptidase_M17_C"/>
</dbReference>
<proteinExistence type="inferred from homology"/>
<dbReference type="PANTHER" id="PTHR11963">
    <property type="entry name" value="LEUCINE AMINOPEPTIDASE-RELATED"/>
    <property type="match status" value="1"/>
</dbReference>
<organism evidence="7 8">
    <name type="scientific">Hohaiivirga grylli</name>
    <dbReference type="NCBI Taxonomy" id="3133970"/>
    <lineage>
        <taxon>Bacteria</taxon>
        <taxon>Pseudomonadati</taxon>
        <taxon>Pseudomonadota</taxon>
        <taxon>Alphaproteobacteria</taxon>
        <taxon>Hyphomicrobiales</taxon>
        <taxon>Methylobacteriaceae</taxon>
        <taxon>Hohaiivirga</taxon>
    </lineage>
</organism>
<dbReference type="RefSeq" id="WP_346336073.1">
    <property type="nucleotide sequence ID" value="NZ_JBBYXI010000001.1"/>
</dbReference>
<dbReference type="Gene3D" id="3.40.630.10">
    <property type="entry name" value="Zn peptidases"/>
    <property type="match status" value="1"/>
</dbReference>
<dbReference type="Gene3D" id="3.40.220.10">
    <property type="entry name" value="Leucine Aminopeptidase, subunit E, domain 1"/>
    <property type="match status" value="1"/>
</dbReference>
<dbReference type="PANTHER" id="PTHR11963:SF20">
    <property type="entry name" value="PEPTIDASE B"/>
    <property type="match status" value="1"/>
</dbReference>
<dbReference type="PROSITE" id="PS00631">
    <property type="entry name" value="CYTOSOL_AP"/>
    <property type="match status" value="1"/>
</dbReference>
<protein>
    <submittedName>
        <fullName evidence="7">Leucyl aminopeptidase family protein</fullName>
    </submittedName>
</protein>
<keyword evidence="5" id="KW-0464">Manganese</keyword>